<dbReference type="GO" id="GO:0055085">
    <property type="term" value="P:transmembrane transport"/>
    <property type="evidence" value="ECO:0007669"/>
    <property type="project" value="InterPro"/>
</dbReference>
<reference evidence="9 10" key="2">
    <citation type="journal article" date="2009" name="Proc. Natl. Acad. Sci. U.S.A.">
        <title>On the chimeric nature, thermophilic origin, and phylogenetic placement of the Thermotogales.</title>
        <authorList>
            <person name="Zhaxybayeva O."/>
            <person name="Swithers K.S."/>
            <person name="Lapierre P."/>
            <person name="Fournier G.P."/>
            <person name="Bickhart D.M."/>
            <person name="DeBoy R.T."/>
            <person name="Nelson K.E."/>
            <person name="Nesbo C.L."/>
            <person name="Doolittle W.F."/>
            <person name="Gogarten J.P."/>
            <person name="Noll K.M."/>
        </authorList>
    </citation>
    <scope>NUCLEOTIDE SEQUENCE [LARGE SCALE GENOMIC DNA]</scope>
    <source>
        <strain evidence="10">ATCC BAA-301 / DSM 14385 / NBRC 107922 / TMO</strain>
    </source>
</reference>
<feature type="transmembrane region" description="Helical" evidence="7">
    <location>
        <begin position="195"/>
        <end position="216"/>
    </location>
</feature>
<dbReference type="InterPro" id="IPR000515">
    <property type="entry name" value="MetI-like"/>
</dbReference>
<dbReference type="OrthoDB" id="9771544at2"/>
<proteinExistence type="inferred from homology"/>
<sequence length="274" mass="31656">MRKKRSASVVLHVVMLLLAVVWIYPYFWLVFSSFKPAREIFTTFIPSNFTLEHYRFIFFMSEKIGRPFVKALMNSIFISSTVTFSVVITSAFIGFAISKVRFRLSRYTFNFIIYQMLFPGFMFLIPLFVLMKNLGMLNTYSALIVPSLVSAWGVFMFSQSFKSIPDDYIDAAKIDGANRIWIVLRVMLPLSRSTASIVGLFTFIGIWDNFLWPLMVIKDYNKMPLSVLLAAFNHEYASYVGPIFAGSVLQMMPMVLIFLLLRKYFLQGISMSFK</sequence>
<keyword evidence="5 7" id="KW-1133">Transmembrane helix</keyword>
<protein>
    <submittedName>
        <fullName evidence="9">Binding-protein-dependent transport systems inner membrane component</fullName>
    </submittedName>
</protein>
<feature type="transmembrane region" description="Helical" evidence="7">
    <location>
        <begin position="76"/>
        <end position="97"/>
    </location>
</feature>
<evidence type="ECO:0000259" key="8">
    <source>
        <dbReference type="PROSITE" id="PS50928"/>
    </source>
</evidence>
<evidence type="ECO:0000313" key="10">
    <source>
        <dbReference type="Proteomes" id="UP000002016"/>
    </source>
</evidence>
<dbReference type="eggNOG" id="COG0395">
    <property type="taxonomic scope" value="Bacteria"/>
</dbReference>
<comment type="subcellular location">
    <subcellularLocation>
        <location evidence="1 7">Cell membrane</location>
        <topology evidence="1 7">Multi-pass membrane protein</topology>
    </subcellularLocation>
</comment>
<dbReference type="EMBL" id="CP000812">
    <property type="protein sequence ID" value="ABV33596.1"/>
    <property type="molecule type" value="Genomic_DNA"/>
</dbReference>
<evidence type="ECO:0000256" key="5">
    <source>
        <dbReference type="ARBA" id="ARBA00022989"/>
    </source>
</evidence>
<feature type="transmembrane region" description="Helical" evidence="7">
    <location>
        <begin position="137"/>
        <end position="157"/>
    </location>
</feature>
<evidence type="ECO:0000256" key="6">
    <source>
        <dbReference type="ARBA" id="ARBA00023136"/>
    </source>
</evidence>
<dbReference type="InterPro" id="IPR035906">
    <property type="entry name" value="MetI-like_sf"/>
</dbReference>
<evidence type="ECO:0000256" key="7">
    <source>
        <dbReference type="RuleBase" id="RU363032"/>
    </source>
</evidence>
<dbReference type="STRING" id="416591.Tlet_1030"/>
<dbReference type="PANTHER" id="PTHR43744:SF12">
    <property type="entry name" value="ABC TRANSPORTER PERMEASE PROTEIN MG189-RELATED"/>
    <property type="match status" value="1"/>
</dbReference>
<evidence type="ECO:0000256" key="1">
    <source>
        <dbReference type="ARBA" id="ARBA00004651"/>
    </source>
</evidence>
<dbReference type="SUPFAM" id="SSF161098">
    <property type="entry name" value="MetI-like"/>
    <property type="match status" value="1"/>
</dbReference>
<evidence type="ECO:0000256" key="2">
    <source>
        <dbReference type="ARBA" id="ARBA00022448"/>
    </source>
</evidence>
<dbReference type="PROSITE" id="PS50928">
    <property type="entry name" value="ABC_TM1"/>
    <property type="match status" value="1"/>
</dbReference>
<feature type="domain" description="ABC transmembrane type-1" evidence="8">
    <location>
        <begin position="72"/>
        <end position="261"/>
    </location>
</feature>
<dbReference type="GO" id="GO:0005886">
    <property type="term" value="C:plasma membrane"/>
    <property type="evidence" value="ECO:0007669"/>
    <property type="project" value="UniProtKB-SubCell"/>
</dbReference>
<evidence type="ECO:0000256" key="3">
    <source>
        <dbReference type="ARBA" id="ARBA00022475"/>
    </source>
</evidence>
<dbReference type="CDD" id="cd06261">
    <property type="entry name" value="TM_PBP2"/>
    <property type="match status" value="1"/>
</dbReference>
<keyword evidence="4 7" id="KW-0812">Transmembrane</keyword>
<dbReference type="Proteomes" id="UP000002016">
    <property type="component" value="Chromosome"/>
</dbReference>
<feature type="transmembrane region" description="Helical" evidence="7">
    <location>
        <begin position="7"/>
        <end position="27"/>
    </location>
</feature>
<dbReference type="Pfam" id="PF00528">
    <property type="entry name" value="BPD_transp_1"/>
    <property type="match status" value="1"/>
</dbReference>
<reference evidence="9 10" key="1">
    <citation type="submission" date="2007-08" db="EMBL/GenBank/DDBJ databases">
        <title>Complete sequence of Thermotoga lettingae TMO.</title>
        <authorList>
            <consortium name="US DOE Joint Genome Institute"/>
            <person name="Copeland A."/>
            <person name="Lucas S."/>
            <person name="Lapidus A."/>
            <person name="Barry K."/>
            <person name="Glavina del Rio T."/>
            <person name="Dalin E."/>
            <person name="Tice H."/>
            <person name="Pitluck S."/>
            <person name="Foster B."/>
            <person name="Bruce D."/>
            <person name="Schmutz J."/>
            <person name="Larimer F."/>
            <person name="Land M."/>
            <person name="Hauser L."/>
            <person name="Kyrpides N."/>
            <person name="Mikhailova N."/>
            <person name="Nelson K."/>
            <person name="Gogarten J.P."/>
            <person name="Noll K."/>
            <person name="Richardson P."/>
        </authorList>
    </citation>
    <scope>NUCLEOTIDE SEQUENCE [LARGE SCALE GENOMIC DNA]</scope>
    <source>
        <strain evidence="10">ATCC BAA-301 / DSM 14385 / NBRC 107922 / TMO</strain>
    </source>
</reference>
<dbReference type="Gene3D" id="1.10.3720.10">
    <property type="entry name" value="MetI-like"/>
    <property type="match status" value="1"/>
</dbReference>
<evidence type="ECO:0000313" key="9">
    <source>
        <dbReference type="EMBL" id="ABV33596.1"/>
    </source>
</evidence>
<dbReference type="RefSeq" id="WP_012003077.1">
    <property type="nucleotide sequence ID" value="NC_009828.1"/>
</dbReference>
<feature type="transmembrane region" description="Helical" evidence="7">
    <location>
        <begin position="236"/>
        <end position="261"/>
    </location>
</feature>
<dbReference type="HOGENOM" id="CLU_016047_1_1_0"/>
<keyword evidence="10" id="KW-1185">Reference proteome</keyword>
<dbReference type="PANTHER" id="PTHR43744">
    <property type="entry name" value="ABC TRANSPORTER PERMEASE PROTEIN MG189-RELATED-RELATED"/>
    <property type="match status" value="1"/>
</dbReference>
<keyword evidence="2 7" id="KW-0813">Transport</keyword>
<gene>
    <name evidence="9" type="ordered locus">Tlet_1030</name>
</gene>
<comment type="similarity">
    <text evidence="7">Belongs to the binding-protein-dependent transport system permease family.</text>
</comment>
<accession>A8F612</accession>
<dbReference type="KEGG" id="tle:Tlet_1030"/>
<organism evidence="9 10">
    <name type="scientific">Pseudothermotoga lettingae (strain ATCC BAA-301 / DSM 14385 / NBRC 107922 / TMO)</name>
    <name type="common">Thermotoga lettingae</name>
    <dbReference type="NCBI Taxonomy" id="416591"/>
    <lineage>
        <taxon>Bacteria</taxon>
        <taxon>Thermotogati</taxon>
        <taxon>Thermotogota</taxon>
        <taxon>Thermotogae</taxon>
        <taxon>Thermotogales</taxon>
        <taxon>Thermotogaceae</taxon>
        <taxon>Pseudothermotoga</taxon>
    </lineage>
</organism>
<dbReference type="AlphaFoldDB" id="A8F612"/>
<name>A8F612_PSELT</name>
<feature type="transmembrane region" description="Helical" evidence="7">
    <location>
        <begin position="109"/>
        <end position="131"/>
    </location>
</feature>
<evidence type="ECO:0000256" key="4">
    <source>
        <dbReference type="ARBA" id="ARBA00022692"/>
    </source>
</evidence>
<keyword evidence="3" id="KW-1003">Cell membrane</keyword>
<keyword evidence="6 7" id="KW-0472">Membrane</keyword>